<dbReference type="PANTHER" id="PTHR42208">
    <property type="entry name" value="HEAVY METAL TRANSPORTER-RELATED"/>
    <property type="match status" value="1"/>
</dbReference>
<feature type="transmembrane region" description="Helical" evidence="1">
    <location>
        <begin position="201"/>
        <end position="223"/>
    </location>
</feature>
<dbReference type="InterPro" id="IPR039447">
    <property type="entry name" value="UreH-like_TM_dom"/>
</dbReference>
<evidence type="ECO:0000313" key="3">
    <source>
        <dbReference type="EMBL" id="GGA70676.1"/>
    </source>
</evidence>
<feature type="transmembrane region" description="Helical" evidence="1">
    <location>
        <begin position="87"/>
        <end position="110"/>
    </location>
</feature>
<sequence length="225" mass="24452">MIDWGFVSSLFIIGLFGSGHCLGMCGGLSVALGMGIEGNRSKKFMLLTVAQVGRITSYAIIGALFGWSLSQLQLLFGAKDVLLMFRVLANVMIMLMALYIARWWFGLARLEKLAAPLWQRIKPIQQSFLPINNYPSAAIVGACWGWLPCGLVYSATVTAMAKGEALTSALAMLAFGVGTIPAVLLVSTGSSTLGQWIQKPWCRWLVACVLMVFASIQLIELLIRD</sequence>
<evidence type="ECO:0000313" key="4">
    <source>
        <dbReference type="Proteomes" id="UP000619743"/>
    </source>
</evidence>
<keyword evidence="1" id="KW-0812">Transmembrane</keyword>
<feature type="transmembrane region" description="Helical" evidence="1">
    <location>
        <begin position="131"/>
        <end position="153"/>
    </location>
</feature>
<keyword evidence="1" id="KW-0472">Membrane</keyword>
<dbReference type="AlphaFoldDB" id="A0A8J2U3P0"/>
<keyword evidence="4" id="KW-1185">Reference proteome</keyword>
<dbReference type="PANTHER" id="PTHR42208:SF1">
    <property type="entry name" value="HEAVY METAL TRANSPORTER"/>
    <property type="match status" value="1"/>
</dbReference>
<dbReference type="Pfam" id="PF13386">
    <property type="entry name" value="DsbD_2"/>
    <property type="match status" value="1"/>
</dbReference>
<feature type="transmembrane region" description="Helical" evidence="1">
    <location>
        <begin position="44"/>
        <end position="67"/>
    </location>
</feature>
<evidence type="ECO:0000259" key="2">
    <source>
        <dbReference type="Pfam" id="PF13386"/>
    </source>
</evidence>
<gene>
    <name evidence="3" type="ORF">GCM10011369_10490</name>
</gene>
<feature type="domain" description="Urease accessory protein UreH-like transmembrane" evidence="2">
    <location>
        <begin position="10"/>
        <end position="213"/>
    </location>
</feature>
<dbReference type="RefSeq" id="WP_087504678.1">
    <property type="nucleotide sequence ID" value="NZ_BMDX01000003.1"/>
</dbReference>
<organism evidence="3 4">
    <name type="scientific">Neiella marina</name>
    <dbReference type="NCBI Taxonomy" id="508461"/>
    <lineage>
        <taxon>Bacteria</taxon>
        <taxon>Pseudomonadati</taxon>
        <taxon>Pseudomonadota</taxon>
        <taxon>Gammaproteobacteria</taxon>
        <taxon>Alteromonadales</taxon>
        <taxon>Echinimonadaceae</taxon>
        <taxon>Neiella</taxon>
    </lineage>
</organism>
<dbReference type="EMBL" id="BMDX01000003">
    <property type="protein sequence ID" value="GGA70676.1"/>
    <property type="molecule type" value="Genomic_DNA"/>
</dbReference>
<feature type="transmembrane region" description="Helical" evidence="1">
    <location>
        <begin position="6"/>
        <end position="32"/>
    </location>
</feature>
<protein>
    <submittedName>
        <fullName evidence="3">Cytochrome biogenesis protein</fullName>
    </submittedName>
</protein>
<evidence type="ECO:0000256" key="1">
    <source>
        <dbReference type="SAM" id="Phobius"/>
    </source>
</evidence>
<dbReference type="Proteomes" id="UP000619743">
    <property type="component" value="Unassembled WGS sequence"/>
</dbReference>
<dbReference type="OrthoDB" id="9798690at2"/>
<feature type="transmembrane region" description="Helical" evidence="1">
    <location>
        <begin position="165"/>
        <end position="189"/>
    </location>
</feature>
<accession>A0A8J2U3P0</accession>
<proteinExistence type="predicted"/>
<reference evidence="4" key="1">
    <citation type="journal article" date="2019" name="Int. J. Syst. Evol. Microbiol.">
        <title>The Global Catalogue of Microorganisms (GCM) 10K type strain sequencing project: providing services to taxonomists for standard genome sequencing and annotation.</title>
        <authorList>
            <consortium name="The Broad Institute Genomics Platform"/>
            <consortium name="The Broad Institute Genome Sequencing Center for Infectious Disease"/>
            <person name="Wu L."/>
            <person name="Ma J."/>
        </authorList>
    </citation>
    <scope>NUCLEOTIDE SEQUENCE [LARGE SCALE GENOMIC DNA]</scope>
    <source>
        <strain evidence="4">CGMCC 1.10130</strain>
    </source>
</reference>
<keyword evidence="1" id="KW-1133">Transmembrane helix</keyword>
<name>A0A8J2U3P0_9GAMM</name>
<comment type="caution">
    <text evidence="3">The sequence shown here is derived from an EMBL/GenBank/DDBJ whole genome shotgun (WGS) entry which is preliminary data.</text>
</comment>